<keyword evidence="3" id="KW-0235">DNA replication</keyword>
<dbReference type="PANTHER" id="PTHR13779">
    <property type="entry name" value="WERNER HELICASE-INTERACTING PROTEIN 1 FAMILY MEMBER"/>
    <property type="match status" value="1"/>
</dbReference>
<dbReference type="CDD" id="cd18139">
    <property type="entry name" value="HLD_clamp_RarA"/>
    <property type="match status" value="1"/>
</dbReference>
<evidence type="ECO:0000256" key="3">
    <source>
        <dbReference type="ARBA" id="ARBA00022705"/>
    </source>
</evidence>
<evidence type="ECO:0000313" key="8">
    <source>
        <dbReference type="Proteomes" id="UP000228533"/>
    </source>
</evidence>
<dbReference type="SUPFAM" id="SSF52540">
    <property type="entry name" value="P-loop containing nucleoside triphosphate hydrolases"/>
    <property type="match status" value="1"/>
</dbReference>
<keyword evidence="4" id="KW-0547">Nucleotide-binding</keyword>
<comment type="caution">
    <text evidence="7">The sequence shown here is derived from an EMBL/GenBank/DDBJ whole genome shotgun (WGS) entry which is preliminary data.</text>
</comment>
<dbReference type="Pfam" id="PF16193">
    <property type="entry name" value="AAA_assoc_2"/>
    <property type="match status" value="1"/>
</dbReference>
<dbReference type="GO" id="GO:0005524">
    <property type="term" value="F:ATP binding"/>
    <property type="evidence" value="ECO:0007669"/>
    <property type="project" value="UniProtKB-KW"/>
</dbReference>
<dbReference type="EMBL" id="PFAM01000004">
    <property type="protein sequence ID" value="PIT96379.1"/>
    <property type="molecule type" value="Genomic_DNA"/>
</dbReference>
<dbReference type="AlphaFoldDB" id="A0A2M6WUB1"/>
<proteinExistence type="inferred from homology"/>
<protein>
    <submittedName>
        <fullName evidence="7">AAA family ATPase</fullName>
    </submittedName>
</protein>
<name>A0A2M6WUB1_9BACT</name>
<comment type="function">
    <text evidence="1">DNA-dependent ATPase that plays important roles in cellular responses to stalled DNA replication processes.</text>
</comment>
<dbReference type="SMART" id="SM00382">
    <property type="entry name" value="AAA"/>
    <property type="match status" value="1"/>
</dbReference>
<evidence type="ECO:0000256" key="2">
    <source>
        <dbReference type="ARBA" id="ARBA00008959"/>
    </source>
</evidence>
<keyword evidence="5" id="KW-0067">ATP-binding</keyword>
<dbReference type="FunFam" id="3.40.50.300:FF:000137">
    <property type="entry name" value="Replication-associated recombination protein A"/>
    <property type="match status" value="1"/>
</dbReference>
<dbReference type="GO" id="GO:0003677">
    <property type="term" value="F:DNA binding"/>
    <property type="evidence" value="ECO:0007669"/>
    <property type="project" value="InterPro"/>
</dbReference>
<accession>A0A2M6WUB1</accession>
<dbReference type="GO" id="GO:0008047">
    <property type="term" value="F:enzyme activator activity"/>
    <property type="evidence" value="ECO:0007669"/>
    <property type="project" value="TreeGrafter"/>
</dbReference>
<dbReference type="InterPro" id="IPR051314">
    <property type="entry name" value="AAA_ATPase_RarA/MGS1/WRNIP1"/>
</dbReference>
<dbReference type="InterPro" id="IPR027417">
    <property type="entry name" value="P-loop_NTPase"/>
</dbReference>
<evidence type="ECO:0000259" key="6">
    <source>
        <dbReference type="SMART" id="SM00382"/>
    </source>
</evidence>
<dbReference type="Gene3D" id="1.20.272.10">
    <property type="match status" value="1"/>
</dbReference>
<dbReference type="GO" id="GO:0006261">
    <property type="term" value="P:DNA-templated DNA replication"/>
    <property type="evidence" value="ECO:0007669"/>
    <property type="project" value="TreeGrafter"/>
</dbReference>
<dbReference type="GO" id="GO:0000731">
    <property type="term" value="P:DNA synthesis involved in DNA repair"/>
    <property type="evidence" value="ECO:0007669"/>
    <property type="project" value="TreeGrafter"/>
</dbReference>
<dbReference type="InterPro" id="IPR003959">
    <property type="entry name" value="ATPase_AAA_core"/>
</dbReference>
<evidence type="ECO:0000256" key="1">
    <source>
        <dbReference type="ARBA" id="ARBA00002393"/>
    </source>
</evidence>
<sequence>MAIKIIPLAERMRPDCLEDFVGQPEITGSDKLLQKALTAGRLPSLIFWGPPGTGKTTLALIIAKQLKADFIRFSAVTEGVKDLRKVIDTARSNQLLDKNTLLFIDEIHRWNKAQQDALLPHLEDGTIILIGATTENPSFEIRSALLSRVRVIVLKHLTSADIKLIVVRAATDLKKGLGAMGLTFGAGALELLCDLSGGDARTAMNILETCALLNPIIDLEVVKEAAQKVSLQYDKDGENHYNLISALHKSMRGSDANATLYWLARMLEAGEDPMYIARRLVRFASEDVGLANSQALNQAVAAYNAARFIGLPECKLNLAQAAVYLAKCQKSNALYAAYNQAAEDTRTTGNVGVPLHLRNAPTSLMKELGYGADYQYSPDFDYQEKQEYLPEELKGRKYLPETTK</sequence>
<organism evidence="7 8">
    <name type="scientific">Candidatus Falkowbacteria bacterium CG10_big_fil_rev_8_21_14_0_10_37_14</name>
    <dbReference type="NCBI Taxonomy" id="1974561"/>
    <lineage>
        <taxon>Bacteria</taxon>
        <taxon>Candidatus Falkowiibacteriota</taxon>
    </lineage>
</organism>
<dbReference type="Pfam" id="PF00004">
    <property type="entry name" value="AAA"/>
    <property type="match status" value="1"/>
</dbReference>
<dbReference type="Gene3D" id="1.10.8.60">
    <property type="match status" value="1"/>
</dbReference>
<dbReference type="InterPro" id="IPR003593">
    <property type="entry name" value="AAA+_ATPase"/>
</dbReference>
<dbReference type="Gene3D" id="3.40.50.300">
    <property type="entry name" value="P-loop containing nucleotide triphosphate hydrolases"/>
    <property type="match status" value="1"/>
</dbReference>
<evidence type="ECO:0000256" key="4">
    <source>
        <dbReference type="ARBA" id="ARBA00022741"/>
    </source>
</evidence>
<dbReference type="SUPFAM" id="SSF48019">
    <property type="entry name" value="post-AAA+ oligomerization domain-like"/>
    <property type="match status" value="1"/>
</dbReference>
<dbReference type="GO" id="GO:0017116">
    <property type="term" value="F:single-stranded DNA helicase activity"/>
    <property type="evidence" value="ECO:0007669"/>
    <property type="project" value="TreeGrafter"/>
</dbReference>
<dbReference type="InterPro" id="IPR032423">
    <property type="entry name" value="AAA_assoc_2"/>
</dbReference>
<comment type="similarity">
    <text evidence="2">Belongs to the AAA ATPase family. RarA/MGS1/WRNIP1 subfamily.</text>
</comment>
<reference evidence="8" key="1">
    <citation type="submission" date="2017-09" db="EMBL/GenBank/DDBJ databases">
        <title>Depth-based differentiation of microbial function through sediment-hosted aquifers and enrichment of novel symbionts in the deep terrestrial subsurface.</title>
        <authorList>
            <person name="Probst A.J."/>
            <person name="Ladd B."/>
            <person name="Jarett J.K."/>
            <person name="Geller-Mcgrath D.E."/>
            <person name="Sieber C.M.K."/>
            <person name="Emerson J.B."/>
            <person name="Anantharaman K."/>
            <person name="Thomas B.C."/>
            <person name="Malmstrom R."/>
            <person name="Stieglmeier M."/>
            <person name="Klingl A."/>
            <person name="Woyke T."/>
            <person name="Ryan C.M."/>
            <person name="Banfield J.F."/>
        </authorList>
    </citation>
    <scope>NUCLEOTIDE SEQUENCE [LARGE SCALE GENOMIC DNA]</scope>
</reference>
<dbReference type="Gene3D" id="1.10.3710.10">
    <property type="entry name" value="DNA polymerase III clamp loader subunits, C-terminal domain"/>
    <property type="match status" value="1"/>
</dbReference>
<evidence type="ECO:0000256" key="5">
    <source>
        <dbReference type="ARBA" id="ARBA00022840"/>
    </source>
</evidence>
<dbReference type="InterPro" id="IPR008921">
    <property type="entry name" value="DNA_pol3_clamp-load_cplx_C"/>
</dbReference>
<gene>
    <name evidence="7" type="ORF">COT94_00250</name>
</gene>
<dbReference type="PANTHER" id="PTHR13779:SF7">
    <property type="entry name" value="ATPASE WRNIP1"/>
    <property type="match status" value="1"/>
</dbReference>
<evidence type="ECO:0000313" key="7">
    <source>
        <dbReference type="EMBL" id="PIT96379.1"/>
    </source>
</evidence>
<dbReference type="Pfam" id="PF12002">
    <property type="entry name" value="MgsA_C"/>
    <property type="match status" value="1"/>
</dbReference>
<dbReference type="GO" id="GO:0016887">
    <property type="term" value="F:ATP hydrolysis activity"/>
    <property type="evidence" value="ECO:0007669"/>
    <property type="project" value="InterPro"/>
</dbReference>
<dbReference type="FunFam" id="1.20.272.10:FF:000001">
    <property type="entry name" value="Putative AAA family ATPase"/>
    <property type="match status" value="1"/>
</dbReference>
<dbReference type="CDD" id="cd00009">
    <property type="entry name" value="AAA"/>
    <property type="match status" value="1"/>
</dbReference>
<feature type="domain" description="AAA+ ATPase" evidence="6">
    <location>
        <begin position="41"/>
        <end position="157"/>
    </location>
</feature>
<dbReference type="Proteomes" id="UP000228533">
    <property type="component" value="Unassembled WGS sequence"/>
</dbReference>
<dbReference type="InterPro" id="IPR021886">
    <property type="entry name" value="MgsA_C"/>
</dbReference>